<dbReference type="Gene3D" id="3.10.20.30">
    <property type="match status" value="1"/>
</dbReference>
<name>L0F9V0_DESDL</name>
<feature type="domain" description="2Fe-2S ferredoxin-type" evidence="1">
    <location>
        <begin position="2"/>
        <end position="94"/>
    </location>
</feature>
<dbReference type="SUPFAM" id="SSF53067">
    <property type="entry name" value="Actin-like ATPase domain"/>
    <property type="match status" value="1"/>
</dbReference>
<dbReference type="PROSITE" id="PS51085">
    <property type="entry name" value="2FE2S_FER_2"/>
    <property type="match status" value="1"/>
</dbReference>
<proteinExistence type="predicted"/>
<evidence type="ECO:0000313" key="3">
    <source>
        <dbReference type="Proteomes" id="UP000010797"/>
    </source>
</evidence>
<dbReference type="AlphaFoldDB" id="L0F9V0"/>
<dbReference type="HOGENOM" id="CLU_019091_0_0_9"/>
<dbReference type="InterPro" id="IPR041414">
    <property type="entry name" value="Raco-like_middle"/>
</dbReference>
<dbReference type="CDD" id="cd00207">
    <property type="entry name" value="fer2"/>
    <property type="match status" value="1"/>
</dbReference>
<keyword evidence="3" id="KW-1185">Reference proteome</keyword>
<dbReference type="eggNOG" id="COG3894">
    <property type="taxonomic scope" value="Bacteria"/>
</dbReference>
<reference evidence="3" key="1">
    <citation type="submission" date="2012-02" db="EMBL/GenBank/DDBJ databases">
        <title>Complete sequence of Desulfitobacterium dichloroeliminans LMG P-21439.</title>
        <authorList>
            <person name="Lucas S."/>
            <person name="Han J."/>
            <person name="Lapidus A."/>
            <person name="Cheng J.-F."/>
            <person name="Goodwin L."/>
            <person name="Pitluck S."/>
            <person name="Peters L."/>
            <person name="Ovchinnikova G."/>
            <person name="Teshima H."/>
            <person name="Detter J.C."/>
            <person name="Han C."/>
            <person name="Tapia R."/>
            <person name="Land M."/>
            <person name="Hauser L."/>
            <person name="Kyrpides N."/>
            <person name="Ivanova N."/>
            <person name="Pagani I."/>
            <person name="Kruse T."/>
            <person name="de Vos W.M."/>
            <person name="Boon N."/>
            <person name="Smidt H."/>
            <person name="Woyke T."/>
        </authorList>
    </citation>
    <scope>NUCLEOTIDE SEQUENCE [LARGE SCALE GENOMIC DNA]</scope>
    <source>
        <strain evidence="3">LMG P-21439 / DCA1</strain>
    </source>
</reference>
<dbReference type="Pfam" id="PF17650">
    <property type="entry name" value="RACo_linker"/>
    <property type="match status" value="1"/>
</dbReference>
<dbReference type="STRING" id="871963.Desdi_2294"/>
<organism evidence="2 3">
    <name type="scientific">Desulfitobacterium dichloroeliminans (strain LMG P-21439 / DCA1)</name>
    <dbReference type="NCBI Taxonomy" id="871963"/>
    <lineage>
        <taxon>Bacteria</taxon>
        <taxon>Bacillati</taxon>
        <taxon>Bacillota</taxon>
        <taxon>Clostridia</taxon>
        <taxon>Eubacteriales</taxon>
        <taxon>Desulfitobacteriaceae</taxon>
        <taxon>Desulfitobacterium</taxon>
    </lineage>
</organism>
<dbReference type="SUPFAM" id="SSF54292">
    <property type="entry name" value="2Fe-2S ferredoxin-like"/>
    <property type="match status" value="1"/>
</dbReference>
<dbReference type="InterPro" id="IPR043129">
    <property type="entry name" value="ATPase_NBD"/>
</dbReference>
<dbReference type="Gene3D" id="3.30.420.480">
    <property type="entry name" value="Domain of unknown function (DUF4445)"/>
    <property type="match status" value="1"/>
</dbReference>
<dbReference type="Proteomes" id="UP000010797">
    <property type="component" value="Chromosome"/>
</dbReference>
<dbReference type="eggNOG" id="COG0633">
    <property type="taxonomic scope" value="Bacteria"/>
</dbReference>
<evidence type="ECO:0000313" key="2">
    <source>
        <dbReference type="EMBL" id="AGA69723.1"/>
    </source>
</evidence>
<dbReference type="PANTHER" id="PTHR42895">
    <property type="entry name" value="IRON-SULFUR CLUSTER-BINDING PROTEIN-RELATED"/>
    <property type="match status" value="1"/>
</dbReference>
<dbReference type="PANTHER" id="PTHR42895:SF1">
    <property type="entry name" value="IRON-SULFUR CLUSTER PROTEIN"/>
    <property type="match status" value="1"/>
</dbReference>
<dbReference type="InterPro" id="IPR027980">
    <property type="entry name" value="RACo_C"/>
</dbReference>
<dbReference type="Gene3D" id="3.10.20.880">
    <property type="match status" value="1"/>
</dbReference>
<dbReference type="OrthoDB" id="9810588at2"/>
<dbReference type="InterPro" id="IPR040506">
    <property type="entry name" value="RACo_linker"/>
</dbReference>
<dbReference type="KEGG" id="ddl:Desdi_2294"/>
<dbReference type="InterPro" id="IPR001041">
    <property type="entry name" value="2Fe-2S_ferredoxin-type"/>
</dbReference>
<dbReference type="Pfam" id="PF00111">
    <property type="entry name" value="Fer2"/>
    <property type="match status" value="1"/>
</dbReference>
<dbReference type="InterPro" id="IPR052911">
    <property type="entry name" value="Corrinoid_activation_enz"/>
</dbReference>
<protein>
    <submittedName>
        <fullName evidence="2">Putative metal-binding protein</fullName>
    </submittedName>
</protein>
<gene>
    <name evidence="2" type="ordered locus">Desdi_2294</name>
</gene>
<dbReference type="Pfam" id="PF17651">
    <property type="entry name" value="Raco_middle"/>
    <property type="match status" value="1"/>
</dbReference>
<accession>L0F9V0</accession>
<dbReference type="GO" id="GO:0051536">
    <property type="term" value="F:iron-sulfur cluster binding"/>
    <property type="evidence" value="ECO:0007669"/>
    <property type="project" value="InterPro"/>
</dbReference>
<sequence length="610" mass="65509">MVQVTFLPGHTKVEVSKGSTIMQAAIAAGVPLESACGGRGTCGKCKVQIDPEKVDPTQDVGKKFLSDAEREVGWVLACRVAVDKDLTVKLSEYKDAHQRKTQLNQLTDVELAPGIQKHFLQLTRPTVEDQTPDWDRLVAALPSQKISFNRSIAAQLPQVLHQANFQVTAVLDGDKILSVEPGDTTLRNYGLAIDIGTTTTVVYLMDLLQGKVLASGAVTNPQRAYGADVISRITHAAQGPEQLQELQELVIGGLNEIIVELCAKSDVSKEEIYQAVVVGNTTMSHLFLGIDPTYLAPAPFIPVFRQEIEVEARELGLGILRTGHVVLLPNVAGYVGADTVGVMVAVKVDQLPGYTLAIDIGTNGEIILAGEKRILTCSTAAGPAFEGAEIKYGMRAADGAIERVTIQDDVECVAIGGTKPIGICGSGLIDAIAQMAESGVIYASGRIVNSQVDLDKLPPSLQQRIRRTTEGSEFVLVWAKETEIGEDIVLTQKDIREMQLAKGAIRAGVSILMKEMGIGLEQLDRVLLAGAFGNYISKDSALGIGLLPDLPLEKITAIGNAAGDGAKMVLLSQVERIKATEFANLAEHLELSTRMDFQEEFIDALSFEHQ</sequence>
<dbReference type="InterPro" id="IPR036010">
    <property type="entry name" value="2Fe-2S_ferredoxin-like_sf"/>
</dbReference>
<dbReference type="InterPro" id="IPR012675">
    <property type="entry name" value="Beta-grasp_dom_sf"/>
</dbReference>
<evidence type="ECO:0000259" key="1">
    <source>
        <dbReference type="PROSITE" id="PS51085"/>
    </source>
</evidence>
<dbReference type="EMBL" id="CP003344">
    <property type="protein sequence ID" value="AGA69723.1"/>
    <property type="molecule type" value="Genomic_DNA"/>
</dbReference>
<dbReference type="RefSeq" id="WP_015262699.1">
    <property type="nucleotide sequence ID" value="NC_019903.1"/>
</dbReference>
<dbReference type="InterPro" id="IPR042259">
    <property type="entry name" value="Raco-like_middle_sf"/>
</dbReference>
<dbReference type="Pfam" id="PF14574">
    <property type="entry name" value="RACo_C_ter"/>
    <property type="match status" value="1"/>
</dbReference>